<gene>
    <name evidence="1" type="ORF">LCGC14_2682890</name>
</gene>
<evidence type="ECO:0000313" key="1">
    <source>
        <dbReference type="EMBL" id="KKK94433.1"/>
    </source>
</evidence>
<name>A0A0F8ZKU4_9ZZZZ</name>
<feature type="non-terminal residue" evidence="1">
    <location>
        <position position="151"/>
    </location>
</feature>
<sequence length="151" mass="17111">MAENRETYWQQWEKLLEAAATIQGLLPGTVMVGGSAAAMHVKHRYSFDADHVLAGLKENYEKVLDFLEGRDDWETSRINPPKLILGRFQGVETGIRQLRRNCPLETEIVNISGKSITVPTVPEMLRTKGWMIVSRNATRDYIDFAALAKHI</sequence>
<protein>
    <submittedName>
        <fullName evidence="1">Uncharacterized protein</fullName>
    </submittedName>
</protein>
<comment type="caution">
    <text evidence="1">The sequence shown here is derived from an EMBL/GenBank/DDBJ whole genome shotgun (WGS) entry which is preliminary data.</text>
</comment>
<dbReference type="AlphaFoldDB" id="A0A0F8ZKU4"/>
<reference evidence="1" key="1">
    <citation type="journal article" date="2015" name="Nature">
        <title>Complex archaea that bridge the gap between prokaryotes and eukaryotes.</title>
        <authorList>
            <person name="Spang A."/>
            <person name="Saw J.H."/>
            <person name="Jorgensen S.L."/>
            <person name="Zaremba-Niedzwiedzka K."/>
            <person name="Martijn J."/>
            <person name="Lind A.E."/>
            <person name="van Eijk R."/>
            <person name="Schleper C."/>
            <person name="Guy L."/>
            <person name="Ettema T.J."/>
        </authorList>
    </citation>
    <scope>NUCLEOTIDE SEQUENCE</scope>
</reference>
<dbReference type="EMBL" id="LAZR01047345">
    <property type="protein sequence ID" value="KKK94433.1"/>
    <property type="molecule type" value="Genomic_DNA"/>
</dbReference>
<accession>A0A0F8ZKU4</accession>
<organism evidence="1">
    <name type="scientific">marine sediment metagenome</name>
    <dbReference type="NCBI Taxonomy" id="412755"/>
    <lineage>
        <taxon>unclassified sequences</taxon>
        <taxon>metagenomes</taxon>
        <taxon>ecological metagenomes</taxon>
    </lineage>
</organism>
<proteinExistence type="predicted"/>